<dbReference type="OrthoDB" id="9764363at2"/>
<dbReference type="SUPFAM" id="SSF52096">
    <property type="entry name" value="ClpP/crotonase"/>
    <property type="match status" value="1"/>
</dbReference>
<dbReference type="KEGG" id="sste:SAMEA4384403_1031"/>
<gene>
    <name evidence="7" type="primary">sppA</name>
    <name evidence="7" type="ORF">SAMEA4384403_01031</name>
</gene>
<dbReference type="InterPro" id="IPR002142">
    <property type="entry name" value="Peptidase_S49"/>
</dbReference>
<dbReference type="PANTHER" id="PTHR42987:SF7">
    <property type="entry name" value="SIGNAL PEPTIDE PEPTIDASE SPPA-RELATED"/>
    <property type="match status" value="1"/>
</dbReference>
<dbReference type="InterPro" id="IPR004635">
    <property type="entry name" value="Pept_S49_SppA"/>
</dbReference>
<dbReference type="Gene3D" id="3.90.226.10">
    <property type="entry name" value="2-enoyl-CoA Hydratase, Chain A, domain 1"/>
    <property type="match status" value="2"/>
</dbReference>
<protein>
    <submittedName>
        <fullName evidence="7">Protease</fullName>
        <ecNumber evidence="7">3.4.21.-</ecNumber>
    </submittedName>
</protein>
<feature type="transmembrane region" description="Helical" evidence="5">
    <location>
        <begin position="7"/>
        <end position="28"/>
    </location>
</feature>
<comment type="similarity">
    <text evidence="1">Belongs to the peptidase S49 family.</text>
</comment>
<keyword evidence="2 7" id="KW-0645">Protease</keyword>
<accession>A0A239YZG5</accession>
<keyword evidence="5" id="KW-0472">Membrane</keyword>
<dbReference type="CDD" id="cd07023">
    <property type="entry name" value="S49_Sppa_N_C"/>
    <property type="match status" value="1"/>
</dbReference>
<organism evidence="7 8">
    <name type="scientific">Mammaliicoccus stepanovicii</name>
    <dbReference type="NCBI Taxonomy" id="643214"/>
    <lineage>
        <taxon>Bacteria</taxon>
        <taxon>Bacillati</taxon>
        <taxon>Bacillota</taxon>
        <taxon>Bacilli</taxon>
        <taxon>Bacillales</taxon>
        <taxon>Staphylococcaceae</taxon>
        <taxon>Mammaliicoccus</taxon>
    </lineage>
</organism>
<evidence type="ECO:0000313" key="8">
    <source>
        <dbReference type="Proteomes" id="UP000242084"/>
    </source>
</evidence>
<name>A0A239YZG5_9STAP</name>
<proteinExistence type="inferred from homology"/>
<evidence type="ECO:0000256" key="4">
    <source>
        <dbReference type="ARBA" id="ARBA00022825"/>
    </source>
</evidence>
<keyword evidence="5" id="KW-0812">Transmembrane</keyword>
<dbReference type="Proteomes" id="UP000242084">
    <property type="component" value="Chromosome 1"/>
</dbReference>
<dbReference type="EC" id="3.4.21.-" evidence="7"/>
<reference evidence="7 8" key="1">
    <citation type="submission" date="2017-06" db="EMBL/GenBank/DDBJ databases">
        <authorList>
            <consortium name="Pathogen Informatics"/>
        </authorList>
    </citation>
    <scope>NUCLEOTIDE SEQUENCE [LARGE SCALE GENOMIC DNA]</scope>
    <source>
        <strain evidence="7 8">NCTC13839</strain>
    </source>
</reference>
<dbReference type="Pfam" id="PF01343">
    <property type="entry name" value="Peptidase_S49"/>
    <property type="match status" value="1"/>
</dbReference>
<sequence>MSKRIVAIIIALVLVIGGIVVSSVGLFFDNSLKKTVTDSDGITESVQSGSDSSKKIVKLSVDGTIQDTGEENPFMGASGYNHQSFLKQLDKIKKDDKVKGVLLEINSPGGGTYESDEIHKKLEEIKAKNKKVYVQMKNMAASGGYYISTPADKIYAGSQTLTGSLGVIISSINYAELADNLGVKDDSVTSGKHKQIMNPMKDMSKEEKDIMQSIIDDSYKQFVKVIKDGRHMSESEVKKLADGRIYSAQQAKANGLIDEIGYEDDAIKDLRKQIKSDNAQIVTYDTSGGIWNIPLSATSKISSMLGIDNMSKYEALVKANKSPQPMYLYGE</sequence>
<keyword evidence="4" id="KW-0720">Serine protease</keyword>
<dbReference type="EMBL" id="LT906462">
    <property type="protein sequence ID" value="SNV64489.1"/>
    <property type="molecule type" value="Genomic_DNA"/>
</dbReference>
<dbReference type="PANTHER" id="PTHR42987">
    <property type="entry name" value="PEPTIDASE S49"/>
    <property type="match status" value="1"/>
</dbReference>
<evidence type="ECO:0000259" key="6">
    <source>
        <dbReference type="Pfam" id="PF01343"/>
    </source>
</evidence>
<dbReference type="RefSeq" id="WP_095087437.1">
    <property type="nucleotide sequence ID" value="NZ_BMDM01000002.1"/>
</dbReference>
<dbReference type="GO" id="GO:0008236">
    <property type="term" value="F:serine-type peptidase activity"/>
    <property type="evidence" value="ECO:0007669"/>
    <property type="project" value="UniProtKB-KW"/>
</dbReference>
<keyword evidence="5" id="KW-1133">Transmembrane helix</keyword>
<dbReference type="NCBIfam" id="TIGR00706">
    <property type="entry name" value="SppA_dom"/>
    <property type="match status" value="1"/>
</dbReference>
<feature type="domain" description="Peptidase S49" evidence="6">
    <location>
        <begin position="125"/>
        <end position="274"/>
    </location>
</feature>
<evidence type="ECO:0000313" key="7">
    <source>
        <dbReference type="EMBL" id="SNV64489.1"/>
    </source>
</evidence>
<evidence type="ECO:0000256" key="3">
    <source>
        <dbReference type="ARBA" id="ARBA00022801"/>
    </source>
</evidence>
<evidence type="ECO:0000256" key="2">
    <source>
        <dbReference type="ARBA" id="ARBA00022670"/>
    </source>
</evidence>
<keyword evidence="8" id="KW-1185">Reference proteome</keyword>
<dbReference type="InterPro" id="IPR029045">
    <property type="entry name" value="ClpP/crotonase-like_dom_sf"/>
</dbReference>
<dbReference type="InterPro" id="IPR047272">
    <property type="entry name" value="S49_SppA_C"/>
</dbReference>
<keyword evidence="3 7" id="KW-0378">Hydrolase</keyword>
<dbReference type="GO" id="GO:0006508">
    <property type="term" value="P:proteolysis"/>
    <property type="evidence" value="ECO:0007669"/>
    <property type="project" value="UniProtKB-KW"/>
</dbReference>
<dbReference type="AlphaFoldDB" id="A0A239YZG5"/>
<evidence type="ECO:0000256" key="1">
    <source>
        <dbReference type="ARBA" id="ARBA00008683"/>
    </source>
</evidence>
<evidence type="ECO:0000256" key="5">
    <source>
        <dbReference type="SAM" id="Phobius"/>
    </source>
</evidence>